<evidence type="ECO:0000256" key="1">
    <source>
        <dbReference type="ARBA" id="ARBA00009798"/>
    </source>
</evidence>
<dbReference type="GO" id="GO:0002161">
    <property type="term" value="F:aminoacyl-tRNA deacylase activity"/>
    <property type="evidence" value="ECO:0007669"/>
    <property type="project" value="InterPro"/>
</dbReference>
<dbReference type="InterPro" id="IPR007214">
    <property type="entry name" value="YbaK/aa-tRNA-synth-assoc-dom"/>
</dbReference>
<accession>A0A918IU32</accession>
<gene>
    <name evidence="6" type="ORF">GCM10011452_19020</name>
</gene>
<proteinExistence type="inferred from homology"/>
<reference evidence="6" key="1">
    <citation type="journal article" date="2014" name="Int. J. Syst. Evol. Microbiol.">
        <title>Complete genome sequence of Corynebacterium casei LMG S-19264T (=DSM 44701T), isolated from a smear-ripened cheese.</title>
        <authorList>
            <consortium name="US DOE Joint Genome Institute (JGI-PGF)"/>
            <person name="Walter F."/>
            <person name="Albersmeier A."/>
            <person name="Kalinowski J."/>
            <person name="Ruckert C."/>
        </authorList>
    </citation>
    <scope>NUCLEOTIDE SEQUENCE</scope>
    <source>
        <strain evidence="6">KCTC 23714</strain>
    </source>
</reference>
<evidence type="ECO:0000259" key="5">
    <source>
        <dbReference type="Pfam" id="PF04073"/>
    </source>
</evidence>
<name>A0A918IU32_9RHOB</name>
<dbReference type="AlphaFoldDB" id="A0A918IU32"/>
<sequence length="169" mass="17432">MLAATLRQDRTDKMASTPGLKALETLGVQVTLHPYDYDPNADAVGLAAAAALGLDPGRTLKCLMVEVDGKPACCVIPSDRQLSMKKVAAAFGAKSAAMMPPAKAERQTGYKVGGISPFGQKKRVPTAIEASACGFDRIWINAGARGLLLGIAPADALRASGATAQPLIA</sequence>
<dbReference type="GO" id="GO:0016829">
    <property type="term" value="F:lyase activity"/>
    <property type="evidence" value="ECO:0007669"/>
    <property type="project" value="UniProtKB-KW"/>
</dbReference>
<organism evidence="6 7">
    <name type="scientific">Gemmobacter lanyuensis</name>
    <dbReference type="NCBI Taxonomy" id="1054497"/>
    <lineage>
        <taxon>Bacteria</taxon>
        <taxon>Pseudomonadati</taxon>
        <taxon>Pseudomonadota</taxon>
        <taxon>Alphaproteobacteria</taxon>
        <taxon>Rhodobacterales</taxon>
        <taxon>Paracoccaceae</taxon>
        <taxon>Gemmobacter</taxon>
    </lineage>
</organism>
<dbReference type="PANTHER" id="PTHR30411">
    <property type="entry name" value="CYTOPLASMIC PROTEIN"/>
    <property type="match status" value="1"/>
</dbReference>
<evidence type="ECO:0000256" key="2">
    <source>
        <dbReference type="ARBA" id="ARBA00022917"/>
    </source>
</evidence>
<dbReference type="InterPro" id="IPR036754">
    <property type="entry name" value="YbaK/aa-tRNA-synt-asso_dom_sf"/>
</dbReference>
<dbReference type="EC" id="4.2.-.-" evidence="4"/>
<dbReference type="Gene3D" id="3.90.960.10">
    <property type="entry name" value="YbaK/aminoacyl-tRNA synthetase-associated domain"/>
    <property type="match status" value="1"/>
</dbReference>
<dbReference type="EMBL" id="BMYQ01000004">
    <property type="protein sequence ID" value="GGW30528.1"/>
    <property type="molecule type" value="Genomic_DNA"/>
</dbReference>
<protein>
    <recommendedName>
        <fullName evidence="4">Cys-tRNA(Pro)/Cys-tRNA(Cys) deacylase</fullName>
        <ecNumber evidence="4">4.2.-.-</ecNumber>
    </recommendedName>
</protein>
<comment type="caution">
    <text evidence="6">The sequence shown here is derived from an EMBL/GenBank/DDBJ whole genome shotgun (WGS) entry which is preliminary data.</text>
</comment>
<keyword evidence="2 4" id="KW-0648">Protein biosynthesis</keyword>
<feature type="domain" description="YbaK/aminoacyl-tRNA synthetase-associated" evidence="5">
    <location>
        <begin position="46"/>
        <end position="158"/>
    </location>
</feature>
<dbReference type="Pfam" id="PF04073">
    <property type="entry name" value="tRNA_edit"/>
    <property type="match status" value="1"/>
</dbReference>
<dbReference type="Proteomes" id="UP000628984">
    <property type="component" value="Unassembled WGS sequence"/>
</dbReference>
<comment type="similarity">
    <text evidence="1 4">Belongs to the prolyl-tRNA editing family. YbaK/EbsC subfamily.</text>
</comment>
<dbReference type="GO" id="GO:0006412">
    <property type="term" value="P:translation"/>
    <property type="evidence" value="ECO:0007669"/>
    <property type="project" value="UniProtKB-KW"/>
</dbReference>
<evidence type="ECO:0000313" key="6">
    <source>
        <dbReference type="EMBL" id="GGW30528.1"/>
    </source>
</evidence>
<evidence type="ECO:0000313" key="7">
    <source>
        <dbReference type="Proteomes" id="UP000628984"/>
    </source>
</evidence>
<keyword evidence="7" id="KW-1185">Reference proteome</keyword>
<dbReference type="InterPro" id="IPR004369">
    <property type="entry name" value="Prolyl-tRNA_editing_YbaK/EbsC"/>
</dbReference>
<dbReference type="PANTHER" id="PTHR30411:SF0">
    <property type="entry name" value="CYS-TRNA(PRO)_CYS-TRNA(CYS) DEACYLASE YBAK"/>
    <property type="match status" value="1"/>
</dbReference>
<keyword evidence="3 4" id="KW-0456">Lyase</keyword>
<dbReference type="PIRSF" id="PIRSF006181">
    <property type="entry name" value="EbsC_YbaK"/>
    <property type="match status" value="1"/>
</dbReference>
<dbReference type="SUPFAM" id="SSF55826">
    <property type="entry name" value="YbaK/ProRS associated domain"/>
    <property type="match status" value="1"/>
</dbReference>
<reference evidence="6" key="2">
    <citation type="submission" date="2020-09" db="EMBL/GenBank/DDBJ databases">
        <authorList>
            <person name="Sun Q."/>
            <person name="Kim S."/>
        </authorList>
    </citation>
    <scope>NUCLEOTIDE SEQUENCE</scope>
    <source>
        <strain evidence="6">KCTC 23714</strain>
    </source>
</reference>
<evidence type="ECO:0000256" key="3">
    <source>
        <dbReference type="ARBA" id="ARBA00023239"/>
    </source>
</evidence>
<evidence type="ECO:0000256" key="4">
    <source>
        <dbReference type="PIRNR" id="PIRNR006181"/>
    </source>
</evidence>